<keyword evidence="2" id="KW-0548">Nucleotidyltransferase</keyword>
<dbReference type="CDD" id="cd00303">
    <property type="entry name" value="retropepsin_like"/>
    <property type="match status" value="1"/>
</dbReference>
<dbReference type="EMBL" id="BKCJ010004228">
    <property type="protein sequence ID" value="GEU59778.1"/>
    <property type="molecule type" value="Genomic_DNA"/>
</dbReference>
<dbReference type="Pfam" id="PF03732">
    <property type="entry name" value="Retrotrans_gag"/>
    <property type="match status" value="1"/>
</dbReference>
<evidence type="ECO:0000313" key="2">
    <source>
        <dbReference type="EMBL" id="GEU59778.1"/>
    </source>
</evidence>
<dbReference type="GO" id="GO:0003964">
    <property type="term" value="F:RNA-directed DNA polymerase activity"/>
    <property type="evidence" value="ECO:0007669"/>
    <property type="project" value="UniProtKB-KW"/>
</dbReference>
<dbReference type="AlphaFoldDB" id="A0A6L2LDI9"/>
<comment type="caution">
    <text evidence="2">The sequence shown here is derived from an EMBL/GenBank/DDBJ whole genome shotgun (WGS) entry which is preliminary data.</text>
</comment>
<protein>
    <submittedName>
        <fullName evidence="2">Reverse transcriptase domain-containing protein</fullName>
    </submittedName>
</protein>
<organism evidence="2">
    <name type="scientific">Tanacetum cinerariifolium</name>
    <name type="common">Dalmatian daisy</name>
    <name type="synonym">Chrysanthemum cinerariifolium</name>
    <dbReference type="NCBI Taxonomy" id="118510"/>
    <lineage>
        <taxon>Eukaryota</taxon>
        <taxon>Viridiplantae</taxon>
        <taxon>Streptophyta</taxon>
        <taxon>Embryophyta</taxon>
        <taxon>Tracheophyta</taxon>
        <taxon>Spermatophyta</taxon>
        <taxon>Magnoliopsida</taxon>
        <taxon>eudicotyledons</taxon>
        <taxon>Gunneridae</taxon>
        <taxon>Pentapetalae</taxon>
        <taxon>asterids</taxon>
        <taxon>campanulids</taxon>
        <taxon>Asterales</taxon>
        <taxon>Asteraceae</taxon>
        <taxon>Asteroideae</taxon>
        <taxon>Anthemideae</taxon>
        <taxon>Anthemidinae</taxon>
        <taxon>Tanacetum</taxon>
    </lineage>
</organism>
<dbReference type="InterPro" id="IPR021109">
    <property type="entry name" value="Peptidase_aspartic_dom_sf"/>
</dbReference>
<accession>A0A6L2LDI9</accession>
<dbReference type="PANTHER" id="PTHR33067">
    <property type="entry name" value="RNA-DIRECTED DNA POLYMERASE-RELATED"/>
    <property type="match status" value="1"/>
</dbReference>
<dbReference type="InterPro" id="IPR005162">
    <property type="entry name" value="Retrotrans_gag_dom"/>
</dbReference>
<gene>
    <name evidence="2" type="ORF">Tci_031756</name>
</gene>
<reference evidence="2" key="1">
    <citation type="journal article" date="2019" name="Sci. Rep.">
        <title>Draft genome of Tanacetum cinerariifolium, the natural source of mosquito coil.</title>
        <authorList>
            <person name="Yamashiro T."/>
            <person name="Shiraishi A."/>
            <person name="Satake H."/>
            <person name="Nakayama K."/>
        </authorList>
    </citation>
    <scope>NUCLEOTIDE SEQUENCE</scope>
</reference>
<keyword evidence="2" id="KW-0808">Transferase</keyword>
<dbReference type="Gene3D" id="2.40.70.10">
    <property type="entry name" value="Acid Proteases"/>
    <property type="match status" value="1"/>
</dbReference>
<name>A0A6L2LDI9_TANCI</name>
<keyword evidence="2" id="KW-0695">RNA-directed DNA polymerase</keyword>
<evidence type="ECO:0000259" key="1">
    <source>
        <dbReference type="Pfam" id="PF03732"/>
    </source>
</evidence>
<feature type="domain" description="Retrotransposon gag" evidence="1">
    <location>
        <begin position="130"/>
        <end position="189"/>
    </location>
</feature>
<sequence length="1260" mass="143189">MSTRSSARNLFTPLDNPELTIRRRSRVDPTLLNDFEMAVDGNDDPLVPDLRTMKELCEPTLNGQGGPITPIAIQATNFGLKNNMIQQVQNSCQFHGLLGDAANKHLDKFLHVTESIKVNGVTDDALRLYLFPYSLTHHATAWFDHLPRNSINTFEEMAKMFLGKYFPPSMVTKLRNEITNFRQRPDESLFKACYITSSSDPKIVALKAKMAKINKNLLKVLQINQQVKAVTHDCETYGGPHSYNDCPTTVGQTQNVYDAGAYNQGVVELVEALVSAPKPNLKPSIPYPSRLHDQKLRDKANDQKDKFFKIFQDLNFNISYVDALILMPKFGPTIKSLMTNRDKLFELARTPLNEHCSVVLLKKLPEKLGDPRKFIISCDFSGMDECLALADLHARINLMPLSVWNKLSLPELSPTCMTLKLADRSISRPVRVAEDVFVKVGTFHFLADFVVVDFDADPRVPLILGRSFLKTERALIDVYKGELTLHVGKEAVTFNLDQTSRYSTNYDAMSINRIDLIDVACEEYSQEVRGFFVSGNSTPSTEPIISTSSPTLTPFGNSDFLLEETDAFLAIDDEPISSEIDKAYYDSEGYILLLEEFLMMIHHHHLSLHKSSNQEAIDILKACHNGPTEGHHGLNCTAKKGKISQRNEMPKIPSKFAKLLTFEASISWGRSRLHEGTSQNRASWSDKLDDARRAFRTTFKTPIRCTPYKLVYEKACHLPIELEHKAYLALKHCNYDLLTVGDHRKVQLNELNELRDQAYENSLIYKEKTKRLHDSKIKDCVFNVGDRVLLFNSRLKIFSGKLKTRWSGPFTITKCGNSLNDFFCHHCTYEFCGNGAHVGYNCPAQVPSFQTLPSFPQQYPCCEDCGVLSEADHCLPQQYTINHPIFNAHNDFLDSKNKIIIAQTKIMEQMTQLTSMCEMACQIIQKKQEEKQIEEEQAANARYWKIPACCDDDDDYNYAITPNEPVDSLSMGDEHLDTISAMESNEFIKSSVENLVLNPSESEGENGCDVPACFITFSNVLFDAEYEFDSIDDQSCSDEDIDSLLDEFTGELTLLKSILSGIDETDCYHENEIRLTKKLLYDNSSPRPPEEFVFENSNTEIESFSPSPIPNEDSDSHMEEIDLSFNPNGPMPPSIEEDDYDSERDILILNELPSNYSLSLPKMSHFILIFLCSLVLLQNHQMEKFPDLLSHRSLKILQPSAKCPMMIHEKNIPFLDVPLFHFYPLDQLKYGRNWIKLSDLKQALRGRHPMLIRSLVFSNE</sequence>
<dbReference type="PANTHER" id="PTHR33067:SF9">
    <property type="entry name" value="RNA-DIRECTED DNA POLYMERASE"/>
    <property type="match status" value="1"/>
</dbReference>
<proteinExistence type="predicted"/>